<feature type="transmembrane region" description="Helical" evidence="2">
    <location>
        <begin position="125"/>
        <end position="145"/>
    </location>
</feature>
<feature type="compositionally biased region" description="Low complexity" evidence="1">
    <location>
        <begin position="67"/>
        <end position="76"/>
    </location>
</feature>
<accession>A0A7S3T366</accession>
<dbReference type="AlphaFoldDB" id="A0A7S3T366"/>
<evidence type="ECO:0000313" key="3">
    <source>
        <dbReference type="EMBL" id="CAE0571335.1"/>
    </source>
</evidence>
<protein>
    <submittedName>
        <fullName evidence="3">Uncharacterized protein</fullName>
    </submittedName>
</protein>
<sequence length="151" mass="15809">MLHRSAALPARVLLPARPGLTPPFAVSPLQASDDPAVASFVRNFKLKVGKHALSGCLSCAAAARTGRRSSGTTHPSPATPPAAPQVRARSGDAATAAHAVRPPRRRLRVYAVRASRPPRAIRCPFFVGFLLGDVVAVFAAEAAVAKYGEIK</sequence>
<feature type="region of interest" description="Disordered" evidence="1">
    <location>
        <begin position="67"/>
        <end position="98"/>
    </location>
</feature>
<evidence type="ECO:0000256" key="1">
    <source>
        <dbReference type="SAM" id="MobiDB-lite"/>
    </source>
</evidence>
<organism evidence="3">
    <name type="scientific">Emiliania huxleyi</name>
    <name type="common">Coccolithophore</name>
    <name type="synonym">Pontosphaera huxleyi</name>
    <dbReference type="NCBI Taxonomy" id="2903"/>
    <lineage>
        <taxon>Eukaryota</taxon>
        <taxon>Haptista</taxon>
        <taxon>Haptophyta</taxon>
        <taxon>Prymnesiophyceae</taxon>
        <taxon>Isochrysidales</taxon>
        <taxon>Noelaerhabdaceae</taxon>
        <taxon>Emiliania</taxon>
    </lineage>
</organism>
<keyword evidence="2" id="KW-0472">Membrane</keyword>
<reference evidence="3" key="1">
    <citation type="submission" date="2021-01" db="EMBL/GenBank/DDBJ databases">
        <authorList>
            <person name="Corre E."/>
            <person name="Pelletier E."/>
            <person name="Niang G."/>
            <person name="Scheremetjew M."/>
            <person name="Finn R."/>
            <person name="Kale V."/>
            <person name="Holt S."/>
            <person name="Cochrane G."/>
            <person name="Meng A."/>
            <person name="Brown T."/>
            <person name="Cohen L."/>
        </authorList>
    </citation>
    <scope>NUCLEOTIDE SEQUENCE</scope>
    <source>
        <strain evidence="3">379</strain>
    </source>
</reference>
<evidence type="ECO:0000256" key="2">
    <source>
        <dbReference type="SAM" id="Phobius"/>
    </source>
</evidence>
<proteinExistence type="predicted"/>
<keyword evidence="2" id="KW-1133">Transmembrane helix</keyword>
<dbReference type="EMBL" id="HBIR01039390">
    <property type="protein sequence ID" value="CAE0571335.1"/>
    <property type="molecule type" value="Transcribed_RNA"/>
</dbReference>
<name>A0A7S3T366_EMIHU</name>
<keyword evidence="2" id="KW-0812">Transmembrane</keyword>
<gene>
    <name evidence="3" type="ORF">EHUX00137_LOCUS30713</name>
</gene>